<reference evidence="1" key="2">
    <citation type="submission" date="2021-12" db="EMBL/GenBank/DDBJ databases">
        <title>Resequencing data analysis of finger millet.</title>
        <authorList>
            <person name="Hatakeyama M."/>
            <person name="Aluri S."/>
            <person name="Balachadran M.T."/>
            <person name="Sivarajan S.R."/>
            <person name="Poveda L."/>
            <person name="Shimizu-Inatsugi R."/>
            <person name="Schlapbach R."/>
            <person name="Sreeman S.M."/>
            <person name="Shimizu K.K."/>
        </authorList>
    </citation>
    <scope>NUCLEOTIDE SEQUENCE</scope>
</reference>
<protein>
    <submittedName>
        <fullName evidence="1">Uncharacterized protein</fullName>
    </submittedName>
</protein>
<dbReference type="AlphaFoldDB" id="A0AAV5F0X6"/>
<reference evidence="1" key="1">
    <citation type="journal article" date="2018" name="DNA Res.">
        <title>Multiple hybrid de novo genome assembly of finger millet, an orphan allotetraploid crop.</title>
        <authorList>
            <person name="Hatakeyama M."/>
            <person name="Aluri S."/>
            <person name="Balachadran M.T."/>
            <person name="Sivarajan S.R."/>
            <person name="Patrignani A."/>
            <person name="Gruter S."/>
            <person name="Poveda L."/>
            <person name="Shimizu-Inatsugi R."/>
            <person name="Baeten J."/>
            <person name="Francoijs K.J."/>
            <person name="Nataraja K.N."/>
            <person name="Reddy Y.A.N."/>
            <person name="Phadnis S."/>
            <person name="Ravikumar R.L."/>
            <person name="Schlapbach R."/>
            <person name="Sreeman S.M."/>
            <person name="Shimizu K.K."/>
        </authorList>
    </citation>
    <scope>NUCLEOTIDE SEQUENCE</scope>
</reference>
<evidence type="ECO:0000313" key="2">
    <source>
        <dbReference type="Proteomes" id="UP001054889"/>
    </source>
</evidence>
<proteinExistence type="predicted"/>
<dbReference type="EMBL" id="BQKI01000080">
    <property type="protein sequence ID" value="GJN28506.1"/>
    <property type="molecule type" value="Genomic_DNA"/>
</dbReference>
<comment type="caution">
    <text evidence="1">The sequence shown here is derived from an EMBL/GenBank/DDBJ whole genome shotgun (WGS) entry which is preliminary data.</text>
</comment>
<gene>
    <name evidence="1" type="primary">gb16639</name>
    <name evidence="1" type="ORF">PR202_gb16639</name>
</gene>
<keyword evidence="2" id="KW-1185">Reference proteome</keyword>
<sequence>MSKLSSRKSTDLKVRYISRSGREMGMEGGELTASGLPMTEATVLEASARMAEVSTPSRFTFVDTFRHGILVRFRFRRGLLLFSPPALMDGPPLLQS</sequence>
<name>A0AAV5F0X6_ELECO</name>
<accession>A0AAV5F0X6</accession>
<evidence type="ECO:0000313" key="1">
    <source>
        <dbReference type="EMBL" id="GJN28506.1"/>
    </source>
</evidence>
<organism evidence="1 2">
    <name type="scientific">Eleusine coracana subsp. coracana</name>
    <dbReference type="NCBI Taxonomy" id="191504"/>
    <lineage>
        <taxon>Eukaryota</taxon>
        <taxon>Viridiplantae</taxon>
        <taxon>Streptophyta</taxon>
        <taxon>Embryophyta</taxon>
        <taxon>Tracheophyta</taxon>
        <taxon>Spermatophyta</taxon>
        <taxon>Magnoliopsida</taxon>
        <taxon>Liliopsida</taxon>
        <taxon>Poales</taxon>
        <taxon>Poaceae</taxon>
        <taxon>PACMAD clade</taxon>
        <taxon>Chloridoideae</taxon>
        <taxon>Cynodonteae</taxon>
        <taxon>Eleusininae</taxon>
        <taxon>Eleusine</taxon>
    </lineage>
</organism>
<dbReference type="Proteomes" id="UP001054889">
    <property type="component" value="Unassembled WGS sequence"/>
</dbReference>